<organism evidence="2 3">
    <name type="scientific">Marinomonas aquiplantarum</name>
    <dbReference type="NCBI Taxonomy" id="491951"/>
    <lineage>
        <taxon>Bacteria</taxon>
        <taxon>Pseudomonadati</taxon>
        <taxon>Pseudomonadota</taxon>
        <taxon>Gammaproteobacteria</taxon>
        <taxon>Oceanospirillales</taxon>
        <taxon>Oceanospirillaceae</taxon>
        <taxon>Marinomonas</taxon>
    </lineage>
</organism>
<feature type="transmembrane region" description="Helical" evidence="1">
    <location>
        <begin position="7"/>
        <end position="28"/>
    </location>
</feature>
<evidence type="ECO:0000256" key="1">
    <source>
        <dbReference type="SAM" id="Phobius"/>
    </source>
</evidence>
<name>A0A366D6A7_9GAMM</name>
<dbReference type="Proteomes" id="UP000252086">
    <property type="component" value="Unassembled WGS sequence"/>
</dbReference>
<keyword evidence="1" id="KW-0812">Transmembrane</keyword>
<dbReference type="EMBL" id="QNRF01000002">
    <property type="protein sequence ID" value="RBO85004.1"/>
    <property type="molecule type" value="Genomic_DNA"/>
</dbReference>
<feature type="transmembrane region" description="Helical" evidence="1">
    <location>
        <begin position="116"/>
        <end position="138"/>
    </location>
</feature>
<comment type="caution">
    <text evidence="2">The sequence shown here is derived from an EMBL/GenBank/DDBJ whole genome shotgun (WGS) entry which is preliminary data.</text>
</comment>
<gene>
    <name evidence="2" type="ORF">DFP76_102406</name>
</gene>
<feature type="transmembrane region" description="Helical" evidence="1">
    <location>
        <begin position="82"/>
        <end position="104"/>
    </location>
</feature>
<evidence type="ECO:0000313" key="3">
    <source>
        <dbReference type="Proteomes" id="UP000252086"/>
    </source>
</evidence>
<accession>A0A366D6A7</accession>
<evidence type="ECO:0000313" key="2">
    <source>
        <dbReference type="EMBL" id="RBO85004.1"/>
    </source>
</evidence>
<proteinExistence type="predicted"/>
<keyword evidence="1" id="KW-1133">Transmembrane helix</keyword>
<dbReference type="Pfam" id="PF11391">
    <property type="entry name" value="DUF2798"/>
    <property type="match status" value="2"/>
</dbReference>
<dbReference type="OrthoDB" id="7871259at2"/>
<feature type="transmembrane region" description="Helical" evidence="1">
    <location>
        <begin position="40"/>
        <end position="62"/>
    </location>
</feature>
<dbReference type="AlphaFoldDB" id="A0A366D6A7"/>
<dbReference type="RefSeq" id="WP_113873620.1">
    <property type="nucleotide sequence ID" value="NZ_QNRF01000002.1"/>
</dbReference>
<sequence>MSKMLQKIAIIASLVTVMGGTLTFVMTWRNLGFGDDFMMSWLSTFALCVLCIAPIGGVISYLVHRLVDGTLPNVSKLKQDLVFGLIMALIMESIMAVVTTINLHGWLAIEAFIKQWGVTFLAALPMGIVFSMLMSLVIKRRLTAYLVKA</sequence>
<protein>
    <submittedName>
        <fullName evidence="2">Uncharacterized protein DUF2798</fullName>
    </submittedName>
</protein>
<keyword evidence="1" id="KW-0472">Membrane</keyword>
<reference evidence="2 3" key="1">
    <citation type="submission" date="2018-06" db="EMBL/GenBank/DDBJ databases">
        <title>Genomic Encyclopedia of Type Strains, Phase III (KMG-III): the genomes of soil and plant-associated and newly described type strains.</title>
        <authorList>
            <person name="Whitman W."/>
        </authorList>
    </citation>
    <scope>NUCLEOTIDE SEQUENCE [LARGE SCALE GENOMIC DNA]</scope>
    <source>
        <strain evidence="2 3">CECT 7732</strain>
    </source>
</reference>
<keyword evidence="3" id="KW-1185">Reference proteome</keyword>
<dbReference type="InterPro" id="IPR021529">
    <property type="entry name" value="DUF2798"/>
</dbReference>